<comment type="caution">
    <text evidence="1">The sequence shown here is derived from an EMBL/GenBank/DDBJ whole genome shotgun (WGS) entry which is preliminary data.</text>
</comment>
<accession>A0ABP0FJH0</accession>
<reference evidence="1 2" key="1">
    <citation type="submission" date="2024-02" db="EMBL/GenBank/DDBJ databases">
        <authorList>
            <person name="Daric V."/>
            <person name="Darras S."/>
        </authorList>
    </citation>
    <scope>NUCLEOTIDE SEQUENCE [LARGE SCALE GENOMIC DNA]</scope>
</reference>
<sequence>MSKSLFQDVRETLDSVTKDDGMDVVNCNMQQVKEHVRSVFSKHIHQLRLREQSLLNQADNMHECLNQVYHSKTEKLSEERGKLLGFLELCKYPEFKNSEAFHHCARGALKKYKSLLLNENSPSSIVSFDCDENMMSKTIQRFGKLFNSIPDCDGEHSDASWEFPLSETESLDLQVDHDGCHEKCAGTCASLSFDIEDVNKYFGKMLLKQEISMNDVCKANEVCSSLKECICDEPCHATHGSETNNVPINKFVNLVGNAMGVILDSTDEMEKCDVEQPDYDLEPKEISSEKHELFSFTEIIQDQILKIMDADDKILVQSNICSNSGKDAVTVPLFVGEISAEMSRINQQQKCFNNTENFPTSAENIFSKVSAQLNAILNDELPMFGVEDTTFFAKFEAKVGDVASSVSREKGDTEKKWSAVADDHEILLGVVDY</sequence>
<dbReference type="PANTHER" id="PTHR17085:SF3">
    <property type="entry name" value="NUCLEAR RECEPTOR COACTIVATOR 4"/>
    <property type="match status" value="1"/>
</dbReference>
<dbReference type="EMBL" id="CAWYQH010000057">
    <property type="protein sequence ID" value="CAK8678570.1"/>
    <property type="molecule type" value="Genomic_DNA"/>
</dbReference>
<evidence type="ECO:0000313" key="1">
    <source>
        <dbReference type="EMBL" id="CAK8678570.1"/>
    </source>
</evidence>
<name>A0ABP0FJH0_CLALP</name>
<proteinExistence type="predicted"/>
<dbReference type="PANTHER" id="PTHR17085">
    <property type="entry name" value="NUCLEAR RECEPTOR COACTIVATOR 4"/>
    <property type="match status" value="1"/>
</dbReference>
<evidence type="ECO:0000313" key="2">
    <source>
        <dbReference type="Proteomes" id="UP001642483"/>
    </source>
</evidence>
<dbReference type="InterPro" id="IPR039947">
    <property type="entry name" value="NCoA-4"/>
</dbReference>
<dbReference type="Proteomes" id="UP001642483">
    <property type="component" value="Unassembled WGS sequence"/>
</dbReference>
<keyword evidence="2" id="KW-1185">Reference proteome</keyword>
<protein>
    <submittedName>
        <fullName evidence="1">Uncharacterized protein</fullName>
    </submittedName>
</protein>
<organism evidence="1 2">
    <name type="scientific">Clavelina lepadiformis</name>
    <name type="common">Light-bulb sea squirt</name>
    <name type="synonym">Ascidia lepadiformis</name>
    <dbReference type="NCBI Taxonomy" id="159417"/>
    <lineage>
        <taxon>Eukaryota</taxon>
        <taxon>Metazoa</taxon>
        <taxon>Chordata</taxon>
        <taxon>Tunicata</taxon>
        <taxon>Ascidiacea</taxon>
        <taxon>Aplousobranchia</taxon>
        <taxon>Clavelinidae</taxon>
        <taxon>Clavelina</taxon>
    </lineage>
</organism>
<gene>
    <name evidence="1" type="ORF">CVLEPA_LOCUS8489</name>
</gene>